<reference evidence="2 3" key="1">
    <citation type="submission" date="2019-08" db="EMBL/GenBank/DDBJ databases">
        <title>Whole genome of Aphis craccivora.</title>
        <authorList>
            <person name="Voronova N.V."/>
            <person name="Shulinski R.S."/>
            <person name="Bandarenka Y.V."/>
            <person name="Zhorov D.G."/>
            <person name="Warner D."/>
        </authorList>
    </citation>
    <scope>NUCLEOTIDE SEQUENCE [LARGE SCALE GENOMIC DNA]</scope>
    <source>
        <strain evidence="2">180601</strain>
        <tissue evidence="2">Whole Body</tissue>
    </source>
</reference>
<feature type="transmembrane region" description="Helical" evidence="1">
    <location>
        <begin position="41"/>
        <end position="59"/>
    </location>
</feature>
<sequence>MLYIGLIKDSEFLTKRSSERLRITLTSTIQLVEYLLNDCAFSTYISINIYFIFKFFGIIRQVQDLMTIT</sequence>
<accession>A0A6G0ZQA5</accession>
<evidence type="ECO:0000313" key="2">
    <source>
        <dbReference type="EMBL" id="KAF0773692.1"/>
    </source>
</evidence>
<gene>
    <name evidence="2" type="ORF">FWK35_00006299</name>
</gene>
<organism evidence="2 3">
    <name type="scientific">Aphis craccivora</name>
    <name type="common">Cowpea aphid</name>
    <dbReference type="NCBI Taxonomy" id="307492"/>
    <lineage>
        <taxon>Eukaryota</taxon>
        <taxon>Metazoa</taxon>
        <taxon>Ecdysozoa</taxon>
        <taxon>Arthropoda</taxon>
        <taxon>Hexapoda</taxon>
        <taxon>Insecta</taxon>
        <taxon>Pterygota</taxon>
        <taxon>Neoptera</taxon>
        <taxon>Paraneoptera</taxon>
        <taxon>Hemiptera</taxon>
        <taxon>Sternorrhyncha</taxon>
        <taxon>Aphidomorpha</taxon>
        <taxon>Aphidoidea</taxon>
        <taxon>Aphididae</taxon>
        <taxon>Aphidini</taxon>
        <taxon>Aphis</taxon>
        <taxon>Aphis</taxon>
    </lineage>
</organism>
<comment type="caution">
    <text evidence="2">The sequence shown here is derived from an EMBL/GenBank/DDBJ whole genome shotgun (WGS) entry which is preliminary data.</text>
</comment>
<keyword evidence="1" id="KW-0812">Transmembrane</keyword>
<keyword evidence="3" id="KW-1185">Reference proteome</keyword>
<dbReference type="AlphaFoldDB" id="A0A6G0ZQA5"/>
<keyword evidence="1" id="KW-0472">Membrane</keyword>
<dbReference type="Proteomes" id="UP000478052">
    <property type="component" value="Unassembled WGS sequence"/>
</dbReference>
<protein>
    <submittedName>
        <fullName evidence="2">Uncharacterized protein</fullName>
    </submittedName>
</protein>
<dbReference type="EMBL" id="VUJU01000037">
    <property type="protein sequence ID" value="KAF0773692.1"/>
    <property type="molecule type" value="Genomic_DNA"/>
</dbReference>
<keyword evidence="1" id="KW-1133">Transmembrane helix</keyword>
<name>A0A6G0ZQA5_APHCR</name>
<evidence type="ECO:0000256" key="1">
    <source>
        <dbReference type="SAM" id="Phobius"/>
    </source>
</evidence>
<proteinExistence type="predicted"/>
<evidence type="ECO:0000313" key="3">
    <source>
        <dbReference type="Proteomes" id="UP000478052"/>
    </source>
</evidence>